<proteinExistence type="predicted"/>
<dbReference type="Gene3D" id="2.40.260.10">
    <property type="entry name" value="Sortase"/>
    <property type="match status" value="1"/>
</dbReference>
<dbReference type="CDD" id="cd05829">
    <property type="entry name" value="Sortase_F"/>
    <property type="match status" value="1"/>
</dbReference>
<keyword evidence="3" id="KW-1185">Reference proteome</keyword>
<dbReference type="InterPro" id="IPR005754">
    <property type="entry name" value="Sortase"/>
</dbReference>
<organism evidence="2 3">
    <name type="scientific">Streptomyces luteireticuli</name>
    <dbReference type="NCBI Taxonomy" id="173858"/>
    <lineage>
        <taxon>Bacteria</taxon>
        <taxon>Bacillati</taxon>
        <taxon>Actinomycetota</taxon>
        <taxon>Actinomycetes</taxon>
        <taxon>Kitasatosporales</taxon>
        <taxon>Streptomycetaceae</taxon>
        <taxon>Streptomyces</taxon>
    </lineage>
</organism>
<dbReference type="Pfam" id="PF04203">
    <property type="entry name" value="Sortase"/>
    <property type="match status" value="1"/>
</dbReference>
<evidence type="ECO:0008006" key="4">
    <source>
        <dbReference type="Google" id="ProtNLM"/>
    </source>
</evidence>
<gene>
    <name evidence="2" type="ORF">GCM10010357_00170</name>
</gene>
<keyword evidence="1" id="KW-0378">Hydrolase</keyword>
<accession>A0ABN0Y5K7</accession>
<dbReference type="InterPro" id="IPR042001">
    <property type="entry name" value="Sortase_F"/>
</dbReference>
<protein>
    <recommendedName>
        <fullName evidence="4">Class F sortase</fullName>
    </recommendedName>
</protein>
<reference evidence="2 3" key="1">
    <citation type="journal article" date="2019" name="Int. J. Syst. Evol. Microbiol.">
        <title>The Global Catalogue of Microorganisms (GCM) 10K type strain sequencing project: providing services to taxonomists for standard genome sequencing and annotation.</title>
        <authorList>
            <consortium name="The Broad Institute Genomics Platform"/>
            <consortium name="The Broad Institute Genome Sequencing Center for Infectious Disease"/>
            <person name="Wu L."/>
            <person name="Ma J."/>
        </authorList>
    </citation>
    <scope>NUCLEOTIDE SEQUENCE [LARGE SCALE GENOMIC DNA]</scope>
    <source>
        <strain evidence="2 3">JCM 4788</strain>
    </source>
</reference>
<dbReference type="EMBL" id="BAAABX010000001">
    <property type="protein sequence ID" value="GAA0383159.1"/>
    <property type="molecule type" value="Genomic_DNA"/>
</dbReference>
<evidence type="ECO:0000313" key="2">
    <source>
        <dbReference type="EMBL" id="GAA0383159.1"/>
    </source>
</evidence>
<comment type="caution">
    <text evidence="2">The sequence shown here is derived from an EMBL/GenBank/DDBJ whole genome shotgun (WGS) entry which is preliminary data.</text>
</comment>
<dbReference type="InterPro" id="IPR023365">
    <property type="entry name" value="Sortase_dom-sf"/>
</dbReference>
<dbReference type="SUPFAM" id="SSF63817">
    <property type="entry name" value="Sortase"/>
    <property type="match status" value="1"/>
</dbReference>
<dbReference type="Proteomes" id="UP001500879">
    <property type="component" value="Unassembled WGS sequence"/>
</dbReference>
<dbReference type="RefSeq" id="WP_344018217.1">
    <property type="nucleotide sequence ID" value="NZ_BAAABX010000001.1"/>
</dbReference>
<sequence>MSRTRHVVLALAGLVCLALPLALLAGGCFGRVGGVDDKAIGTPASADEPQRVRIPSLGVDSPLIRVNALDKDRGVKGPPPEKGMTAGWYAGGVLPGERGAAVIIGHRDDRDGRAAVFRELHAVGEGTVIDVERGDGRVLHFVVTRTETVGKSVPVARKEQPAPQERKLLLVTCAGAPDGGGKPVENLVVHATLRP</sequence>
<evidence type="ECO:0000313" key="3">
    <source>
        <dbReference type="Proteomes" id="UP001500879"/>
    </source>
</evidence>
<evidence type="ECO:0000256" key="1">
    <source>
        <dbReference type="ARBA" id="ARBA00022801"/>
    </source>
</evidence>
<name>A0ABN0Y5K7_9ACTN</name>
<dbReference type="PROSITE" id="PS51257">
    <property type="entry name" value="PROKAR_LIPOPROTEIN"/>
    <property type="match status" value="1"/>
</dbReference>